<dbReference type="AlphaFoldDB" id="A0A5C1A8H4"/>
<proteinExistence type="predicted"/>
<evidence type="ECO:0000313" key="1">
    <source>
        <dbReference type="EMBL" id="QEL15629.1"/>
    </source>
</evidence>
<reference evidence="2" key="1">
    <citation type="submission" date="2019-08" db="EMBL/GenBank/DDBJ databases">
        <title>Limnoglobus roseus gen. nov., sp. nov., a novel freshwater planctomycete with a giant genome from the family Gemmataceae.</title>
        <authorList>
            <person name="Kulichevskaya I.S."/>
            <person name="Naumoff D.G."/>
            <person name="Miroshnikov K."/>
            <person name="Ivanova A."/>
            <person name="Philippov D.A."/>
            <person name="Hakobyan A."/>
            <person name="Rijpstra I.C."/>
            <person name="Sinninghe Damste J.S."/>
            <person name="Liesack W."/>
            <person name="Dedysh S.N."/>
        </authorList>
    </citation>
    <scope>NUCLEOTIDE SEQUENCE [LARGE SCALE GENOMIC DNA]</scope>
    <source>
        <strain evidence="2">PX52</strain>
    </source>
</reference>
<protein>
    <submittedName>
        <fullName evidence="1">Uncharacterized protein</fullName>
    </submittedName>
</protein>
<dbReference type="Proteomes" id="UP000324974">
    <property type="component" value="Chromosome"/>
</dbReference>
<accession>A0A5C1A8H4</accession>
<dbReference type="KEGG" id="lrs:PX52LOC_02562"/>
<keyword evidence="2" id="KW-1185">Reference proteome</keyword>
<name>A0A5C1A8H4_9BACT</name>
<dbReference type="EMBL" id="CP042425">
    <property type="protein sequence ID" value="QEL15629.1"/>
    <property type="molecule type" value="Genomic_DNA"/>
</dbReference>
<evidence type="ECO:0000313" key="2">
    <source>
        <dbReference type="Proteomes" id="UP000324974"/>
    </source>
</evidence>
<dbReference type="RefSeq" id="WP_149110425.1">
    <property type="nucleotide sequence ID" value="NZ_CP042425.1"/>
</dbReference>
<organism evidence="1 2">
    <name type="scientific">Limnoglobus roseus</name>
    <dbReference type="NCBI Taxonomy" id="2598579"/>
    <lineage>
        <taxon>Bacteria</taxon>
        <taxon>Pseudomonadati</taxon>
        <taxon>Planctomycetota</taxon>
        <taxon>Planctomycetia</taxon>
        <taxon>Gemmatales</taxon>
        <taxon>Gemmataceae</taxon>
        <taxon>Limnoglobus</taxon>
    </lineage>
</organism>
<gene>
    <name evidence="1" type="ORF">PX52LOC_02562</name>
</gene>
<sequence length="102" mass="10671">MGLLPSELAARCTMADWWLMSAFAEIEPFGGAQDDLRAAVSGILPAMAFNGASIRPADLFPSLGGSEKKPDRKGIGRTFRAWASSQCASVSAIGPSQRAAEA</sequence>